<dbReference type="InterPro" id="IPR014044">
    <property type="entry name" value="CAP_dom"/>
</dbReference>
<evidence type="ECO:0000256" key="8">
    <source>
        <dbReference type="ARBA" id="ARBA00022872"/>
    </source>
</evidence>
<keyword evidence="8" id="KW-0872">Ion channel impairing toxin</keyword>
<evidence type="ECO:0000256" key="4">
    <source>
        <dbReference type="ARBA" id="ARBA00022690"/>
    </source>
</evidence>
<dbReference type="Proteomes" id="UP000472273">
    <property type="component" value="Unplaced"/>
</dbReference>
<sequence>MHGSSGLRIPLLSPLLLLLFAEMELSWSFTDEEKKQIVDQHNLYRSMVSPSAADMRKMHWDSELEAFAKNYSTKCIWEHNKERGYRGENLFAMSGNLDLETAVNDWYIEYQYYNYSTLACEEGKMCGHYTQVVWATSERVGCGTTFCETLELINDTDMHLFVCNYHPPGNIRGYKPYIMGDSCSMCPDGYSCNDNLCVPKSCDYQNPCLSTSHSVSPSNYDGAE</sequence>
<evidence type="ECO:0000256" key="14">
    <source>
        <dbReference type="SAM" id="SignalP"/>
    </source>
</evidence>
<dbReference type="InterPro" id="IPR002413">
    <property type="entry name" value="V5_allergen-like"/>
</dbReference>
<evidence type="ECO:0000256" key="13">
    <source>
        <dbReference type="ARBA" id="ARBA00074449"/>
    </source>
</evidence>
<dbReference type="PANTHER" id="PTHR10334">
    <property type="entry name" value="CYSTEINE-RICH SECRETORY PROTEIN-RELATED"/>
    <property type="match status" value="1"/>
</dbReference>
<comment type="subcellular location">
    <subcellularLocation>
        <location evidence="1">Secreted</location>
    </subcellularLocation>
</comment>
<dbReference type="PRINTS" id="PR00838">
    <property type="entry name" value="V5ALLERGEN"/>
</dbReference>
<comment type="subunit">
    <text evidence="12">Interacts with PSP94/MSMB.</text>
</comment>
<dbReference type="Ensembl" id="ENSPTXT00000015809.1">
    <property type="protein sequence ID" value="ENSPTXP00000015336.1"/>
    <property type="gene ID" value="ENSPTXG00000010586.1"/>
</dbReference>
<dbReference type="Ensembl" id="ENSPTXT00000028698.1">
    <property type="protein sequence ID" value="ENSPTXP00000027848.1"/>
    <property type="gene ID" value="ENSPTXG00000019157.1"/>
</dbReference>
<feature type="signal peptide" evidence="14">
    <location>
        <begin position="1"/>
        <end position="28"/>
    </location>
</feature>
<evidence type="ECO:0000256" key="9">
    <source>
        <dbReference type="ARBA" id="ARBA00023157"/>
    </source>
</evidence>
<keyword evidence="6 14" id="KW-0732">Signal</keyword>
<organism evidence="16 17">
    <name type="scientific">Pseudonaja textilis</name>
    <name type="common">Eastern brown snake</name>
    <dbReference type="NCBI Taxonomy" id="8673"/>
    <lineage>
        <taxon>Eukaryota</taxon>
        <taxon>Metazoa</taxon>
        <taxon>Chordata</taxon>
        <taxon>Craniata</taxon>
        <taxon>Vertebrata</taxon>
        <taxon>Euteleostomi</taxon>
        <taxon>Lepidosauria</taxon>
        <taxon>Squamata</taxon>
        <taxon>Bifurcata</taxon>
        <taxon>Unidentata</taxon>
        <taxon>Episquamata</taxon>
        <taxon>Toxicofera</taxon>
        <taxon>Serpentes</taxon>
        <taxon>Colubroidea</taxon>
        <taxon>Elapidae</taxon>
        <taxon>Hydrophiinae</taxon>
        <taxon>Pseudonaja</taxon>
    </lineage>
</organism>
<evidence type="ECO:0000256" key="3">
    <source>
        <dbReference type="ARBA" id="ARBA00022525"/>
    </source>
</evidence>
<dbReference type="Pfam" id="PF00188">
    <property type="entry name" value="CAP"/>
    <property type="match status" value="1"/>
</dbReference>
<keyword evidence="5" id="KW-0800">Toxin</keyword>
<dbReference type="CDD" id="cd05559">
    <property type="entry name" value="CAP_PI16_HrTT-1"/>
    <property type="match status" value="1"/>
</dbReference>
<comment type="similarity">
    <text evidence="2">Belongs to the CRISP family.</text>
</comment>
<evidence type="ECO:0000256" key="12">
    <source>
        <dbReference type="ARBA" id="ARBA00063504"/>
    </source>
</evidence>
<reference evidence="16" key="1">
    <citation type="submission" date="2025-05" db="UniProtKB">
        <authorList>
            <consortium name="Ensembl"/>
        </authorList>
    </citation>
    <scope>IDENTIFICATION</scope>
</reference>
<evidence type="ECO:0000256" key="10">
    <source>
        <dbReference type="ARBA" id="ARBA00023180"/>
    </source>
</evidence>
<dbReference type="AlphaFoldDB" id="A0A670Z2T9"/>
<evidence type="ECO:0000256" key="5">
    <source>
        <dbReference type="ARBA" id="ARBA00022699"/>
    </source>
</evidence>
<evidence type="ECO:0000313" key="17">
    <source>
        <dbReference type="Proteomes" id="UP000472273"/>
    </source>
</evidence>
<evidence type="ECO:0000256" key="7">
    <source>
        <dbReference type="ARBA" id="ARBA00022831"/>
    </source>
</evidence>
<dbReference type="Gene3D" id="3.40.33.10">
    <property type="entry name" value="CAP"/>
    <property type="match status" value="1"/>
</dbReference>
<feature type="domain" description="SCP" evidence="15">
    <location>
        <begin position="32"/>
        <end position="173"/>
    </location>
</feature>
<evidence type="ECO:0000256" key="2">
    <source>
        <dbReference type="ARBA" id="ARBA00009923"/>
    </source>
</evidence>
<keyword evidence="5" id="KW-0528">Neurotoxin</keyword>
<evidence type="ECO:0000259" key="15">
    <source>
        <dbReference type="SMART" id="SM00198"/>
    </source>
</evidence>
<dbReference type="SUPFAM" id="SSF55797">
    <property type="entry name" value="PR-1-like"/>
    <property type="match status" value="1"/>
</dbReference>
<dbReference type="GO" id="GO:0005576">
    <property type="term" value="C:extracellular region"/>
    <property type="evidence" value="ECO:0007669"/>
    <property type="project" value="UniProtKB-SubCell"/>
</dbReference>
<dbReference type="PROSITE" id="PS01009">
    <property type="entry name" value="CRISP_1"/>
    <property type="match status" value="1"/>
</dbReference>
<dbReference type="GeneTree" id="ENSGT00950000185014"/>
<dbReference type="SMART" id="SM00198">
    <property type="entry name" value="SCP"/>
    <property type="match status" value="1"/>
</dbReference>
<keyword evidence="10" id="KW-0325">Glycoprotein</keyword>
<protein>
    <recommendedName>
        <fullName evidence="13">Peptidase inhibitor 16</fullName>
    </recommendedName>
</protein>
<dbReference type="OMA" id="MAFTLAY"/>
<keyword evidence="4" id="KW-0646">Protease inhibitor</keyword>
<proteinExistence type="inferred from homology"/>
<dbReference type="FunFam" id="3.40.33.10:FF:000011">
    <property type="entry name" value="Peptidase inhibitor 16"/>
    <property type="match status" value="1"/>
</dbReference>
<dbReference type="InterPro" id="IPR001283">
    <property type="entry name" value="CRISP-related"/>
</dbReference>
<dbReference type="GO" id="GO:0005246">
    <property type="term" value="F:calcium channel regulator activity"/>
    <property type="evidence" value="ECO:0007669"/>
    <property type="project" value="UniProtKB-KW"/>
</dbReference>
<keyword evidence="3" id="KW-0964">Secreted</keyword>
<keyword evidence="7" id="KW-0108">Calcium channel impairing toxin</keyword>
<dbReference type="PRINTS" id="PR00837">
    <property type="entry name" value="V5TPXLIKE"/>
</dbReference>
<dbReference type="PROSITE" id="PS01010">
    <property type="entry name" value="CRISP_2"/>
    <property type="match status" value="1"/>
</dbReference>
<name>A0A670Z2T9_PSETE</name>
<accession>A0A670Z2T9</accession>
<dbReference type="InterPro" id="IPR018244">
    <property type="entry name" value="Allrgn_V5/Tpx1_CS"/>
</dbReference>
<dbReference type="InterPro" id="IPR035940">
    <property type="entry name" value="CAP_sf"/>
</dbReference>
<keyword evidence="17" id="KW-1185">Reference proteome</keyword>
<evidence type="ECO:0000256" key="11">
    <source>
        <dbReference type="ARBA" id="ARBA00058129"/>
    </source>
</evidence>
<evidence type="ECO:0000313" key="16">
    <source>
        <dbReference type="Ensembl" id="ENSPTXP00000015336.1"/>
    </source>
</evidence>
<dbReference type="GO" id="GO:0030414">
    <property type="term" value="F:peptidase inhibitor activity"/>
    <property type="evidence" value="ECO:0007669"/>
    <property type="project" value="UniProtKB-KW"/>
</dbReference>
<keyword evidence="9" id="KW-1015">Disulfide bond</keyword>
<evidence type="ECO:0000256" key="1">
    <source>
        <dbReference type="ARBA" id="ARBA00004613"/>
    </source>
</evidence>
<evidence type="ECO:0000256" key="6">
    <source>
        <dbReference type="ARBA" id="ARBA00022729"/>
    </source>
</evidence>
<feature type="chain" id="PRO_5044625097" description="Peptidase inhibitor 16" evidence="14">
    <location>
        <begin position="29"/>
        <end position="224"/>
    </location>
</feature>
<comment type="function">
    <text evidence="11">May inhibit cardiomyocyte growth.</text>
</comment>